<keyword evidence="3" id="KW-1185">Reference proteome</keyword>
<comment type="similarity">
    <text evidence="1">Belongs to the reduced folate carrier (RFC) transporter (TC 2.A.48) family.</text>
</comment>
<feature type="transmembrane region" description="Helical" evidence="2">
    <location>
        <begin position="162"/>
        <end position="183"/>
    </location>
</feature>
<dbReference type="PANTHER" id="PTHR10686:SF18">
    <property type="entry name" value="IP11787P-RELATED"/>
    <property type="match status" value="1"/>
</dbReference>
<protein>
    <submittedName>
        <fullName evidence="4">Thiamine transporter 1 isoform X2</fullName>
    </submittedName>
</protein>
<dbReference type="NCBIfam" id="TIGR00806">
    <property type="entry name" value="rfc"/>
    <property type="match status" value="1"/>
</dbReference>
<dbReference type="SUPFAM" id="SSF103473">
    <property type="entry name" value="MFS general substrate transporter"/>
    <property type="match status" value="1"/>
</dbReference>
<keyword evidence="2" id="KW-0812">Transmembrane</keyword>
<keyword evidence="2" id="KW-1133">Transmembrane helix</keyword>
<evidence type="ECO:0000256" key="2">
    <source>
        <dbReference type="SAM" id="Phobius"/>
    </source>
</evidence>
<organism evidence="3 4">
    <name type="scientific">Hydra vulgaris</name>
    <name type="common">Hydra</name>
    <name type="synonym">Hydra attenuata</name>
    <dbReference type="NCBI Taxonomy" id="6087"/>
    <lineage>
        <taxon>Eukaryota</taxon>
        <taxon>Metazoa</taxon>
        <taxon>Cnidaria</taxon>
        <taxon>Hydrozoa</taxon>
        <taxon>Hydroidolina</taxon>
        <taxon>Anthoathecata</taxon>
        <taxon>Aplanulata</taxon>
        <taxon>Hydridae</taxon>
        <taxon>Hydra</taxon>
    </lineage>
</organism>
<feature type="transmembrane region" description="Helical" evidence="2">
    <location>
        <begin position="322"/>
        <end position="343"/>
    </location>
</feature>
<proteinExistence type="inferred from homology"/>
<keyword evidence="2" id="KW-0472">Membrane</keyword>
<dbReference type="Pfam" id="PF01770">
    <property type="entry name" value="Folate_carrier"/>
    <property type="match status" value="1"/>
</dbReference>
<dbReference type="InterPro" id="IPR036259">
    <property type="entry name" value="MFS_trans_sf"/>
</dbReference>
<gene>
    <name evidence="4" type="primary">LOC100197427</name>
</gene>
<dbReference type="Gene3D" id="1.20.1250.20">
    <property type="entry name" value="MFS general substrate transporter like domains"/>
    <property type="match status" value="1"/>
</dbReference>
<accession>A0ABM4CHA8</accession>
<evidence type="ECO:0000313" key="3">
    <source>
        <dbReference type="Proteomes" id="UP001652625"/>
    </source>
</evidence>
<reference evidence="4" key="1">
    <citation type="submission" date="2025-08" db="UniProtKB">
        <authorList>
            <consortium name="RefSeq"/>
        </authorList>
    </citation>
    <scope>IDENTIFICATION</scope>
</reference>
<sequence length="459" mass="52199">MLPLWAKAAILTCLFGFFKELKPIAPFLTPFLNSTYKRIDIKDINDRIYPMRTYSDLSFLIVVFLFADLLRYKIFIVLESLARLTAAILLCFENGIFMMQVMQAADGIGDANEIVYYSYIYTVVDDIYFQKVTSYTRAAVLFGRGAGCILGQTLLSTKATNFLVLGYISLSSVSFAVIISLTLPNPLKNIFVRKLPNHSESFVSCQETEKQNDPSNIEPNQQDNFNNKKDFSYVYNVCKLKMSTMFQEFIKSFQNKELCIWSIWWALSECGSSHVENYIMNLWAVISSDKEVYNGAVLATGTLLGGLVIILFQFLQNAQLKYLGEVLISGVSILMAAFLFIMANTTVIWVAYICHILFRTFHVLILTISSFRVAVNVETSGYGLIFAFNTLVAKALESLLTFIIVDKKGLDLNQRTQYIIYASYFGIIGIAFLSRPCIRFFRRIGLRISENETRTLLYE</sequence>
<dbReference type="RefSeq" id="XP_065661126.1">
    <property type="nucleotide sequence ID" value="XM_065805054.1"/>
</dbReference>
<feature type="transmembrane region" description="Helical" evidence="2">
    <location>
        <begin position="57"/>
        <end position="78"/>
    </location>
</feature>
<feature type="transmembrane region" description="Helical" evidence="2">
    <location>
        <begin position="292"/>
        <end position="315"/>
    </location>
</feature>
<dbReference type="InterPro" id="IPR002666">
    <property type="entry name" value="Folate_carrier"/>
</dbReference>
<feature type="transmembrane region" description="Helical" evidence="2">
    <location>
        <begin position="417"/>
        <end position="438"/>
    </location>
</feature>
<evidence type="ECO:0000313" key="4">
    <source>
        <dbReference type="RefSeq" id="XP_065661126.1"/>
    </source>
</evidence>
<dbReference type="PANTHER" id="PTHR10686">
    <property type="entry name" value="FOLATE TRANSPORTER"/>
    <property type="match status" value="1"/>
</dbReference>
<dbReference type="GeneID" id="100197427"/>
<dbReference type="Proteomes" id="UP001652625">
    <property type="component" value="Chromosome 09"/>
</dbReference>
<evidence type="ECO:0000256" key="1">
    <source>
        <dbReference type="ARBA" id="ARBA00005773"/>
    </source>
</evidence>
<feature type="transmembrane region" description="Helical" evidence="2">
    <location>
        <begin position="383"/>
        <end position="405"/>
    </location>
</feature>
<name>A0ABM4CHA8_HYDVU</name>
<feature type="transmembrane region" description="Helical" evidence="2">
    <location>
        <begin position="349"/>
        <end position="371"/>
    </location>
</feature>